<gene>
    <name evidence="7" type="primary">aroK</name>
    <name evidence="8" type="ORF">IAC96_08870</name>
</gene>
<comment type="caution">
    <text evidence="8">The sequence shown here is derived from an EMBL/GenBank/DDBJ whole genome shotgun (WGS) entry which is preliminary data.</text>
</comment>
<proteinExistence type="inferred from homology"/>
<comment type="subcellular location">
    <subcellularLocation>
        <location evidence="7">Cytoplasm</location>
    </subcellularLocation>
</comment>
<dbReference type="Proteomes" id="UP000824201">
    <property type="component" value="Unassembled WGS sequence"/>
</dbReference>
<dbReference type="GO" id="GO:0008652">
    <property type="term" value="P:amino acid biosynthetic process"/>
    <property type="evidence" value="ECO:0007669"/>
    <property type="project" value="UniProtKB-KW"/>
</dbReference>
<dbReference type="AlphaFoldDB" id="A0A9D1EEP0"/>
<organism evidence="8 9">
    <name type="scientific">Candidatus Fimimorpha faecalis</name>
    <dbReference type="NCBI Taxonomy" id="2840824"/>
    <lineage>
        <taxon>Bacteria</taxon>
        <taxon>Bacillati</taxon>
        <taxon>Bacillota</taxon>
        <taxon>Clostridia</taxon>
        <taxon>Eubacteriales</taxon>
        <taxon>Candidatus Fimimorpha</taxon>
    </lineage>
</organism>
<feature type="binding site" evidence="7">
    <location>
        <position position="36"/>
    </location>
    <ligand>
        <name>substrate</name>
    </ligand>
</feature>
<dbReference type="GO" id="GO:0000287">
    <property type="term" value="F:magnesium ion binding"/>
    <property type="evidence" value="ECO:0007669"/>
    <property type="project" value="UniProtKB-UniRule"/>
</dbReference>
<dbReference type="GO" id="GO:0004765">
    <property type="term" value="F:shikimate kinase activity"/>
    <property type="evidence" value="ECO:0007669"/>
    <property type="project" value="UniProtKB-UniRule"/>
</dbReference>
<keyword evidence="7" id="KW-0460">Magnesium</keyword>
<keyword evidence="4 7" id="KW-0418">Kinase</keyword>
<comment type="function">
    <text evidence="7">Catalyzes the specific phosphorylation of the 3-hydroxyl group of shikimic acid using ATP as a cosubstrate.</text>
</comment>
<feature type="binding site" evidence="7">
    <location>
        <begin position="14"/>
        <end position="19"/>
    </location>
    <ligand>
        <name>ATP</name>
        <dbReference type="ChEBI" id="CHEBI:30616"/>
    </ligand>
</feature>
<keyword evidence="7" id="KW-0963">Cytoplasm</keyword>
<dbReference type="HAMAP" id="MF_00109">
    <property type="entry name" value="Shikimate_kinase"/>
    <property type="match status" value="1"/>
</dbReference>
<dbReference type="InterPro" id="IPR000623">
    <property type="entry name" value="Shikimate_kinase/TSH1"/>
</dbReference>
<keyword evidence="3 7" id="KW-0547">Nucleotide-binding</keyword>
<reference evidence="8" key="1">
    <citation type="submission" date="2020-10" db="EMBL/GenBank/DDBJ databases">
        <authorList>
            <person name="Gilroy R."/>
        </authorList>
    </citation>
    <scope>NUCLEOTIDE SEQUENCE</scope>
    <source>
        <strain evidence="8">ChiW13-3771</strain>
    </source>
</reference>
<keyword evidence="7" id="KW-0479">Metal-binding</keyword>
<evidence type="ECO:0000256" key="3">
    <source>
        <dbReference type="ARBA" id="ARBA00022741"/>
    </source>
</evidence>
<keyword evidence="5 7" id="KW-0067">ATP-binding</keyword>
<evidence type="ECO:0000256" key="7">
    <source>
        <dbReference type="HAMAP-Rule" id="MF_00109"/>
    </source>
</evidence>
<evidence type="ECO:0000256" key="1">
    <source>
        <dbReference type="ARBA" id="ARBA00022605"/>
    </source>
</evidence>
<protein>
    <recommendedName>
        <fullName evidence="7">Shikimate kinase</fullName>
        <shortName evidence="7">SK</shortName>
        <ecNumber evidence="7">2.7.1.71</ecNumber>
    </recommendedName>
</protein>
<keyword evidence="6 7" id="KW-0057">Aromatic amino acid biosynthesis</keyword>
<dbReference type="EMBL" id="DVHN01000113">
    <property type="protein sequence ID" value="HIR89047.1"/>
    <property type="molecule type" value="Genomic_DNA"/>
</dbReference>
<feature type="binding site" evidence="7">
    <location>
        <position position="140"/>
    </location>
    <ligand>
        <name>substrate</name>
    </ligand>
</feature>
<comment type="similarity">
    <text evidence="7">Belongs to the shikimate kinase family.</text>
</comment>
<dbReference type="GO" id="GO:0005524">
    <property type="term" value="F:ATP binding"/>
    <property type="evidence" value="ECO:0007669"/>
    <property type="project" value="UniProtKB-UniRule"/>
</dbReference>
<evidence type="ECO:0000313" key="9">
    <source>
        <dbReference type="Proteomes" id="UP000824201"/>
    </source>
</evidence>
<dbReference type="InterPro" id="IPR027417">
    <property type="entry name" value="P-loop_NTPase"/>
</dbReference>
<dbReference type="PANTHER" id="PTHR21087:SF16">
    <property type="entry name" value="SHIKIMATE KINASE 1, CHLOROPLASTIC"/>
    <property type="match status" value="1"/>
</dbReference>
<dbReference type="GO" id="GO:0005829">
    <property type="term" value="C:cytosol"/>
    <property type="evidence" value="ECO:0007669"/>
    <property type="project" value="TreeGrafter"/>
</dbReference>
<reference evidence="8" key="2">
    <citation type="journal article" date="2021" name="PeerJ">
        <title>Extensive microbial diversity within the chicken gut microbiome revealed by metagenomics and culture.</title>
        <authorList>
            <person name="Gilroy R."/>
            <person name="Ravi A."/>
            <person name="Getino M."/>
            <person name="Pursley I."/>
            <person name="Horton D.L."/>
            <person name="Alikhan N.F."/>
            <person name="Baker D."/>
            <person name="Gharbi K."/>
            <person name="Hall N."/>
            <person name="Watson M."/>
            <person name="Adriaenssens E.M."/>
            <person name="Foster-Nyarko E."/>
            <person name="Jarju S."/>
            <person name="Secka A."/>
            <person name="Antonio M."/>
            <person name="Oren A."/>
            <person name="Chaudhuri R.R."/>
            <person name="La Ragione R."/>
            <person name="Hildebrand F."/>
            <person name="Pallen M.J."/>
        </authorList>
    </citation>
    <scope>NUCLEOTIDE SEQUENCE</scope>
    <source>
        <strain evidence="8">ChiW13-3771</strain>
    </source>
</reference>
<accession>A0A9D1EEP0</accession>
<comment type="cofactor">
    <cofactor evidence="7">
        <name>Mg(2+)</name>
        <dbReference type="ChEBI" id="CHEBI:18420"/>
    </cofactor>
    <text evidence="7">Binds 1 Mg(2+) ion per subunit.</text>
</comment>
<dbReference type="PANTHER" id="PTHR21087">
    <property type="entry name" value="SHIKIMATE KINASE"/>
    <property type="match status" value="1"/>
</dbReference>
<sequence>MAKKKHIFLIGFMGVGKSTVSSELSRLSKQREIDTDAQIVKEQKMTIPELFEKKGEAYFRNCETDLLERLKQTEEALIVSCGGGMAMRKQNAALMKESGIVVWLTATPETILERVRENQDRPILKGNMNVEFIAGLMEQRREKYEDAADIMVCTDNRTVEEICREIMSKAVNN</sequence>
<feature type="binding site" evidence="7">
    <location>
        <position position="157"/>
    </location>
    <ligand>
        <name>ATP</name>
        <dbReference type="ChEBI" id="CHEBI:30616"/>
    </ligand>
</feature>
<dbReference type="SUPFAM" id="SSF52540">
    <property type="entry name" value="P-loop containing nucleoside triphosphate hydrolases"/>
    <property type="match status" value="1"/>
</dbReference>
<evidence type="ECO:0000256" key="6">
    <source>
        <dbReference type="ARBA" id="ARBA00023141"/>
    </source>
</evidence>
<dbReference type="Gene3D" id="3.40.50.300">
    <property type="entry name" value="P-loop containing nucleotide triphosphate hydrolases"/>
    <property type="match status" value="1"/>
</dbReference>
<dbReference type="Pfam" id="PF01202">
    <property type="entry name" value="SKI"/>
    <property type="match status" value="1"/>
</dbReference>
<dbReference type="GO" id="GO:0009423">
    <property type="term" value="P:chorismate biosynthetic process"/>
    <property type="evidence" value="ECO:0007669"/>
    <property type="project" value="UniProtKB-UniRule"/>
</dbReference>
<feature type="binding site" evidence="7">
    <location>
        <position position="60"/>
    </location>
    <ligand>
        <name>substrate</name>
    </ligand>
</feature>
<comment type="catalytic activity">
    <reaction evidence="7">
        <text>shikimate + ATP = 3-phosphoshikimate + ADP + H(+)</text>
        <dbReference type="Rhea" id="RHEA:13121"/>
        <dbReference type="ChEBI" id="CHEBI:15378"/>
        <dbReference type="ChEBI" id="CHEBI:30616"/>
        <dbReference type="ChEBI" id="CHEBI:36208"/>
        <dbReference type="ChEBI" id="CHEBI:145989"/>
        <dbReference type="ChEBI" id="CHEBI:456216"/>
        <dbReference type="EC" id="2.7.1.71"/>
    </reaction>
</comment>
<dbReference type="GO" id="GO:0009073">
    <property type="term" value="P:aromatic amino acid family biosynthetic process"/>
    <property type="evidence" value="ECO:0007669"/>
    <property type="project" value="UniProtKB-KW"/>
</dbReference>
<evidence type="ECO:0000256" key="4">
    <source>
        <dbReference type="ARBA" id="ARBA00022777"/>
    </source>
</evidence>
<keyword evidence="2 7" id="KW-0808">Transferase</keyword>
<comment type="pathway">
    <text evidence="7">Metabolic intermediate biosynthesis; chorismate biosynthesis; chorismate from D-erythrose 4-phosphate and phosphoenolpyruvate: step 5/7.</text>
</comment>
<evidence type="ECO:0000256" key="5">
    <source>
        <dbReference type="ARBA" id="ARBA00022840"/>
    </source>
</evidence>
<evidence type="ECO:0000256" key="2">
    <source>
        <dbReference type="ARBA" id="ARBA00022679"/>
    </source>
</evidence>
<evidence type="ECO:0000313" key="8">
    <source>
        <dbReference type="EMBL" id="HIR89047.1"/>
    </source>
</evidence>
<feature type="binding site" evidence="7">
    <location>
        <position position="18"/>
    </location>
    <ligand>
        <name>Mg(2+)</name>
        <dbReference type="ChEBI" id="CHEBI:18420"/>
    </ligand>
</feature>
<dbReference type="PRINTS" id="PR01100">
    <property type="entry name" value="SHIKIMTKNASE"/>
</dbReference>
<keyword evidence="1 7" id="KW-0028">Amino-acid biosynthesis</keyword>
<dbReference type="InterPro" id="IPR031322">
    <property type="entry name" value="Shikimate/glucono_kinase"/>
</dbReference>
<feature type="binding site" evidence="7">
    <location>
        <position position="83"/>
    </location>
    <ligand>
        <name>substrate</name>
    </ligand>
</feature>
<comment type="subunit">
    <text evidence="7">Monomer.</text>
</comment>
<feature type="binding site" evidence="7">
    <location>
        <position position="121"/>
    </location>
    <ligand>
        <name>ATP</name>
        <dbReference type="ChEBI" id="CHEBI:30616"/>
    </ligand>
</feature>
<dbReference type="CDD" id="cd00464">
    <property type="entry name" value="SK"/>
    <property type="match status" value="1"/>
</dbReference>
<dbReference type="EC" id="2.7.1.71" evidence="7"/>
<name>A0A9D1EEP0_9FIRM</name>